<dbReference type="EMBL" id="BARS01002613">
    <property type="protein sequence ID" value="GAF70099.1"/>
    <property type="molecule type" value="Genomic_DNA"/>
</dbReference>
<evidence type="ECO:0000313" key="1">
    <source>
        <dbReference type="EMBL" id="GAF70099.1"/>
    </source>
</evidence>
<sequence>MTFPAAYDDGASDRGRSTKLWHGFNTQAMKDDRRRGWFRQVDFTESSNVDTGTLASGGIVDTQSTAGTLVVATGTAGEGPILQIDSGATTADQGMNIQWGIPIQMVAGYDTVFEFCVK</sequence>
<comment type="caution">
    <text evidence="1">The sequence shown here is derived from an EMBL/GenBank/DDBJ whole genome shotgun (WGS) entry which is preliminary data.</text>
</comment>
<organism evidence="1">
    <name type="scientific">marine sediment metagenome</name>
    <dbReference type="NCBI Taxonomy" id="412755"/>
    <lineage>
        <taxon>unclassified sequences</taxon>
        <taxon>metagenomes</taxon>
        <taxon>ecological metagenomes</taxon>
    </lineage>
</organism>
<protein>
    <submittedName>
        <fullName evidence="1">Uncharacterized protein</fullName>
    </submittedName>
</protein>
<gene>
    <name evidence="1" type="ORF">S01H1_05005</name>
</gene>
<reference evidence="1" key="1">
    <citation type="journal article" date="2014" name="Front. Microbiol.">
        <title>High frequency of phylogenetically diverse reductive dehalogenase-homologous genes in deep subseafloor sedimentary metagenomes.</title>
        <authorList>
            <person name="Kawai M."/>
            <person name="Futagami T."/>
            <person name="Toyoda A."/>
            <person name="Takaki Y."/>
            <person name="Nishi S."/>
            <person name="Hori S."/>
            <person name="Arai W."/>
            <person name="Tsubouchi T."/>
            <person name="Morono Y."/>
            <person name="Uchiyama I."/>
            <person name="Ito T."/>
            <person name="Fujiyama A."/>
            <person name="Inagaki F."/>
            <person name="Takami H."/>
        </authorList>
    </citation>
    <scope>NUCLEOTIDE SEQUENCE</scope>
    <source>
        <strain evidence="1">Expedition CK06-06</strain>
    </source>
</reference>
<name>X0RMQ1_9ZZZZ</name>
<feature type="non-terminal residue" evidence="1">
    <location>
        <position position="118"/>
    </location>
</feature>
<accession>X0RMQ1</accession>
<dbReference type="AlphaFoldDB" id="X0RMQ1"/>
<proteinExistence type="predicted"/>